<keyword evidence="8" id="KW-1185">Reference proteome</keyword>
<dbReference type="PANTHER" id="PTHR47094">
    <property type="entry name" value="ELFLESS, ISOFORM B"/>
    <property type="match status" value="1"/>
</dbReference>
<keyword evidence="2 4" id="KW-0863">Zinc-finger</keyword>
<dbReference type="InterPro" id="IPR017907">
    <property type="entry name" value="Znf_RING_CS"/>
</dbReference>
<feature type="compositionally biased region" description="Polar residues" evidence="5">
    <location>
        <begin position="340"/>
        <end position="353"/>
    </location>
</feature>
<feature type="region of interest" description="Disordered" evidence="5">
    <location>
        <begin position="221"/>
        <end position="253"/>
    </location>
</feature>
<proteinExistence type="predicted"/>
<evidence type="ECO:0000313" key="8">
    <source>
        <dbReference type="Proteomes" id="UP000094444"/>
    </source>
</evidence>
<dbReference type="SMART" id="SM00184">
    <property type="entry name" value="RING"/>
    <property type="match status" value="1"/>
</dbReference>
<dbReference type="GO" id="GO:0140082">
    <property type="term" value="F:SUMO-ubiquitin ligase activity"/>
    <property type="evidence" value="ECO:0007669"/>
    <property type="project" value="TreeGrafter"/>
</dbReference>
<feature type="compositionally biased region" description="Low complexity" evidence="5">
    <location>
        <begin position="140"/>
        <end position="167"/>
    </location>
</feature>
<feature type="domain" description="RING-type" evidence="6">
    <location>
        <begin position="413"/>
        <end position="454"/>
    </location>
</feature>
<dbReference type="GO" id="GO:0061630">
    <property type="term" value="F:ubiquitin protein ligase activity"/>
    <property type="evidence" value="ECO:0007669"/>
    <property type="project" value="InterPro"/>
</dbReference>
<feature type="region of interest" description="Disordered" evidence="5">
    <location>
        <begin position="269"/>
        <end position="353"/>
    </location>
</feature>
<dbReference type="InParanoid" id="A0A2P5ID72"/>
<accession>A0A2P5ID72</accession>
<dbReference type="STRING" id="158607.A0A2P5ID72"/>
<dbReference type="GO" id="GO:0032183">
    <property type="term" value="F:SUMO binding"/>
    <property type="evidence" value="ECO:0007669"/>
    <property type="project" value="TreeGrafter"/>
</dbReference>
<dbReference type="InterPro" id="IPR049627">
    <property type="entry name" value="SLX8"/>
</dbReference>
<evidence type="ECO:0000259" key="6">
    <source>
        <dbReference type="PROSITE" id="PS50089"/>
    </source>
</evidence>
<dbReference type="GO" id="GO:0006511">
    <property type="term" value="P:ubiquitin-dependent protein catabolic process"/>
    <property type="evidence" value="ECO:0007669"/>
    <property type="project" value="TreeGrafter"/>
</dbReference>
<evidence type="ECO:0000256" key="3">
    <source>
        <dbReference type="ARBA" id="ARBA00022833"/>
    </source>
</evidence>
<gene>
    <name evidence="7" type="ORF">DHEL01_v201151</name>
</gene>
<dbReference type="PANTHER" id="PTHR47094:SF1">
    <property type="entry name" value="RING-TYPE E3 UBIQUITIN TRANSFERASE"/>
    <property type="match status" value="1"/>
</dbReference>
<evidence type="ECO:0000256" key="1">
    <source>
        <dbReference type="ARBA" id="ARBA00022723"/>
    </source>
</evidence>
<organism evidence="7 8">
    <name type="scientific">Diaporthe helianthi</name>
    <dbReference type="NCBI Taxonomy" id="158607"/>
    <lineage>
        <taxon>Eukaryota</taxon>
        <taxon>Fungi</taxon>
        <taxon>Dikarya</taxon>
        <taxon>Ascomycota</taxon>
        <taxon>Pezizomycotina</taxon>
        <taxon>Sordariomycetes</taxon>
        <taxon>Sordariomycetidae</taxon>
        <taxon>Diaporthales</taxon>
        <taxon>Diaporthaceae</taxon>
        <taxon>Diaporthe</taxon>
    </lineage>
</organism>
<evidence type="ECO:0000256" key="4">
    <source>
        <dbReference type="PROSITE-ProRule" id="PRU00175"/>
    </source>
</evidence>
<evidence type="ECO:0000313" key="7">
    <source>
        <dbReference type="EMBL" id="POS80452.1"/>
    </source>
</evidence>
<dbReference type="InterPro" id="IPR013083">
    <property type="entry name" value="Znf_RING/FYVE/PHD"/>
</dbReference>
<feature type="region of interest" description="Disordered" evidence="5">
    <location>
        <begin position="23"/>
        <end position="42"/>
    </location>
</feature>
<keyword evidence="3" id="KW-0862">Zinc</keyword>
<feature type="compositionally biased region" description="Polar residues" evidence="5">
    <location>
        <begin position="91"/>
        <end position="107"/>
    </location>
</feature>
<reference evidence="7" key="1">
    <citation type="submission" date="2017-09" db="EMBL/GenBank/DDBJ databases">
        <title>Polyketide synthases of a Diaporthe helianthi virulent isolate.</title>
        <authorList>
            <person name="Baroncelli R."/>
        </authorList>
    </citation>
    <scope>NUCLEOTIDE SEQUENCE [LARGE SCALE GENOMIC DNA]</scope>
    <source>
        <strain evidence="7">7/96</strain>
    </source>
</reference>
<dbReference type="Gene3D" id="3.30.40.10">
    <property type="entry name" value="Zinc/RING finger domain, C3HC4 (zinc finger)"/>
    <property type="match status" value="1"/>
</dbReference>
<feature type="compositionally biased region" description="Acidic residues" evidence="5">
    <location>
        <begin position="279"/>
        <end position="290"/>
    </location>
</feature>
<protein>
    <recommendedName>
        <fullName evidence="6">RING-type domain-containing protein</fullName>
    </recommendedName>
</protein>
<dbReference type="GO" id="GO:0033768">
    <property type="term" value="C:SUMO-targeted ubiquitin ligase complex"/>
    <property type="evidence" value="ECO:0007669"/>
    <property type="project" value="TreeGrafter"/>
</dbReference>
<keyword evidence="1" id="KW-0479">Metal-binding</keyword>
<dbReference type="Proteomes" id="UP000094444">
    <property type="component" value="Unassembled WGS sequence"/>
</dbReference>
<feature type="region of interest" description="Disordered" evidence="5">
    <location>
        <begin position="90"/>
        <end position="177"/>
    </location>
</feature>
<sequence>MTNWSPFLSDGMDAWIYGSWPDQQSQANSLQPQPSLQSSHPFLPPLLNSLTSFHSTTTTLASPTHSLGRLANLGRIAPAASPAYGIASGLGPQSSFTAPPVSTSSQLARRRRRDGPSLALSHNPSTDLYRPFRPTDSVPNTTTSTTNSSAATTTANSIQNSSQQHSHLPLLPQPSVHNTASQTLHNLLTSPLDDFLNDNPRQLHLRNPTSDDFLEALATGDFSSPSLAPRSPQSPPHPPSHLQFILDPPPRQQTNFRSFITAAHRLPGPVTGLCKVEDQGDGEDDLENDSALDSPHSEMPATRKRPRAAVAASPNEHEVGPSAPKRARTYVAQRAATPGRSRNTPRAATSRNYTPAPAVAIESDDNDFDSIFGGDNDSVGMEIFDLTKSEEEVPKELFQPVKDSSIKLSAFECVICMDAATNLTVTCCGHMFCAQCLHQAMHTEITKKVCPMCRQRLDKSTPKSKPPAKAFFHLELKLRPSKKMGKQPARR</sequence>
<dbReference type="Pfam" id="PF13920">
    <property type="entry name" value="zf-C3HC4_3"/>
    <property type="match status" value="1"/>
</dbReference>
<evidence type="ECO:0000256" key="5">
    <source>
        <dbReference type="SAM" id="MobiDB-lite"/>
    </source>
</evidence>
<dbReference type="InterPro" id="IPR001841">
    <property type="entry name" value="Znf_RING"/>
</dbReference>
<dbReference type="AlphaFoldDB" id="A0A2P5ID72"/>
<evidence type="ECO:0000256" key="2">
    <source>
        <dbReference type="ARBA" id="ARBA00022771"/>
    </source>
</evidence>
<comment type="caution">
    <text evidence="7">The sequence shown here is derived from an EMBL/GenBank/DDBJ whole genome shotgun (WGS) entry which is preliminary data.</text>
</comment>
<dbReference type="SUPFAM" id="SSF57850">
    <property type="entry name" value="RING/U-box"/>
    <property type="match status" value="1"/>
</dbReference>
<dbReference type="OrthoDB" id="6270329at2759"/>
<dbReference type="PROSITE" id="PS50089">
    <property type="entry name" value="ZF_RING_2"/>
    <property type="match status" value="1"/>
</dbReference>
<dbReference type="GO" id="GO:0008270">
    <property type="term" value="F:zinc ion binding"/>
    <property type="evidence" value="ECO:0007669"/>
    <property type="project" value="UniProtKB-KW"/>
</dbReference>
<dbReference type="PROSITE" id="PS00518">
    <property type="entry name" value="ZF_RING_1"/>
    <property type="match status" value="1"/>
</dbReference>
<dbReference type="EMBL" id="MAVT02000050">
    <property type="protein sequence ID" value="POS80452.1"/>
    <property type="molecule type" value="Genomic_DNA"/>
</dbReference>
<name>A0A2P5ID72_DIAHE</name>